<evidence type="ECO:0000256" key="4">
    <source>
        <dbReference type="ARBA" id="ARBA00022692"/>
    </source>
</evidence>
<keyword evidence="9 12" id="KW-0503">Monooxygenase</keyword>
<evidence type="ECO:0000256" key="5">
    <source>
        <dbReference type="ARBA" id="ARBA00022723"/>
    </source>
</evidence>
<keyword evidence="3 11" id="KW-0349">Heme</keyword>
<evidence type="ECO:0000256" key="6">
    <source>
        <dbReference type="ARBA" id="ARBA00022989"/>
    </source>
</evidence>
<feature type="binding site" description="axial binding residue" evidence="11">
    <location>
        <position position="458"/>
    </location>
    <ligand>
        <name>heme</name>
        <dbReference type="ChEBI" id="CHEBI:30413"/>
    </ligand>
    <ligandPart>
        <name>Fe</name>
        <dbReference type="ChEBI" id="CHEBI:18248"/>
    </ligandPart>
</feature>
<dbReference type="PRINTS" id="PR00385">
    <property type="entry name" value="P450"/>
</dbReference>
<dbReference type="Gene3D" id="1.10.630.10">
    <property type="entry name" value="Cytochrome P450"/>
    <property type="match status" value="1"/>
</dbReference>
<dbReference type="InterPro" id="IPR017972">
    <property type="entry name" value="Cyt_P450_CS"/>
</dbReference>
<keyword evidence="14" id="KW-1185">Reference proteome</keyword>
<dbReference type="PRINTS" id="PR00463">
    <property type="entry name" value="EP450I"/>
</dbReference>
<evidence type="ECO:0000256" key="8">
    <source>
        <dbReference type="ARBA" id="ARBA00023004"/>
    </source>
</evidence>
<evidence type="ECO:0000256" key="2">
    <source>
        <dbReference type="ARBA" id="ARBA00010617"/>
    </source>
</evidence>
<dbReference type="PANTHER" id="PTHR24282">
    <property type="entry name" value="CYTOCHROME P450 FAMILY MEMBER"/>
    <property type="match status" value="1"/>
</dbReference>
<dbReference type="OrthoDB" id="1470350at2759"/>
<keyword evidence="5 11" id="KW-0479">Metal-binding</keyword>
<evidence type="ECO:0000256" key="9">
    <source>
        <dbReference type="ARBA" id="ARBA00023033"/>
    </source>
</evidence>
<dbReference type="Pfam" id="PF00067">
    <property type="entry name" value="p450"/>
    <property type="match status" value="1"/>
</dbReference>
<dbReference type="PANTHER" id="PTHR24282:SF211">
    <property type="entry name" value="CYTOCHROME P450-RELATED"/>
    <property type="match status" value="1"/>
</dbReference>
<keyword evidence="7 12" id="KW-0560">Oxidoreductase</keyword>
<evidence type="ECO:0000313" key="13">
    <source>
        <dbReference type="EMBL" id="KAI5083705.1"/>
    </source>
</evidence>
<sequence>MVLWTVAALPLLLFLVLLTHKALSLLVWAPLRIQKCLRAQGISGPSYRIFLGNYPEISALNKASRASPFPHITHDIMPRALPTHSVWSKQYGKPYFFWLGWTPRLTVVDPEFCKEVLSNIGTYPRTALPIHLEDLFAKGLVSIEGEKWARHRRIVSPAFFLDKLKAMVPTIANLASTMLEKWKLESENSTCKEIDAWDEFRALTADVIAHTAFGSSSAEGKQVFLLQHEQQCLFFRLGVSAIIPGIRFLPTATNRYRWKLRKQITSTLEGIVKKRVSLPSDAYGSDLLGLMLSALREGGQKNLTMSLEEIMDECKTFFFAGHETTSVLLTWTIMLLANHSEWQERAREEVLSLLGSRHPDADSLNRLKIVGMVLQESLRLYPPAVNTFRKVIKDQKLGGILMPKGTGLTIPILPLHVDCELWGADALEFNPLRFANGVLNACKHPSAFLPFGGGPRICVGQNFAMMEAKIVLCMVLQKFRFRVSLGYRHAPISRITLQPEYGMQILLEPLVV</sequence>
<reference evidence="13" key="1">
    <citation type="submission" date="2021-01" db="EMBL/GenBank/DDBJ databases">
        <title>Adiantum capillus-veneris genome.</title>
        <authorList>
            <person name="Fang Y."/>
            <person name="Liao Q."/>
        </authorList>
    </citation>
    <scope>NUCLEOTIDE SEQUENCE</scope>
    <source>
        <strain evidence="13">H3</strain>
        <tissue evidence="13">Leaf</tissue>
    </source>
</reference>
<dbReference type="AlphaFoldDB" id="A0A9D4VCU9"/>
<evidence type="ECO:0000256" key="11">
    <source>
        <dbReference type="PIRSR" id="PIRSR602401-1"/>
    </source>
</evidence>
<evidence type="ECO:0000256" key="7">
    <source>
        <dbReference type="ARBA" id="ARBA00023002"/>
    </source>
</evidence>
<keyword evidence="6" id="KW-1133">Transmembrane helix</keyword>
<evidence type="ECO:0000256" key="1">
    <source>
        <dbReference type="ARBA" id="ARBA00004370"/>
    </source>
</evidence>
<accession>A0A9D4VCU9</accession>
<dbReference type="InterPro" id="IPR050665">
    <property type="entry name" value="Cytochrome_P450_Monooxygen"/>
</dbReference>
<comment type="similarity">
    <text evidence="2 12">Belongs to the cytochrome P450 family.</text>
</comment>
<organism evidence="13 14">
    <name type="scientific">Adiantum capillus-veneris</name>
    <name type="common">Maidenhair fern</name>
    <dbReference type="NCBI Taxonomy" id="13818"/>
    <lineage>
        <taxon>Eukaryota</taxon>
        <taxon>Viridiplantae</taxon>
        <taxon>Streptophyta</taxon>
        <taxon>Embryophyta</taxon>
        <taxon>Tracheophyta</taxon>
        <taxon>Polypodiopsida</taxon>
        <taxon>Polypodiidae</taxon>
        <taxon>Polypodiales</taxon>
        <taxon>Pteridineae</taxon>
        <taxon>Pteridaceae</taxon>
        <taxon>Vittarioideae</taxon>
        <taxon>Adiantum</taxon>
    </lineage>
</organism>
<proteinExistence type="inferred from homology"/>
<comment type="subcellular location">
    <subcellularLocation>
        <location evidence="1">Membrane</location>
    </subcellularLocation>
</comment>
<evidence type="ECO:0000256" key="10">
    <source>
        <dbReference type="ARBA" id="ARBA00023136"/>
    </source>
</evidence>
<dbReference type="PROSITE" id="PS00086">
    <property type="entry name" value="CYTOCHROME_P450"/>
    <property type="match status" value="1"/>
</dbReference>
<comment type="cofactor">
    <cofactor evidence="11">
        <name>heme</name>
        <dbReference type="ChEBI" id="CHEBI:30413"/>
    </cofactor>
</comment>
<dbReference type="EMBL" id="JABFUD020000002">
    <property type="protein sequence ID" value="KAI5083705.1"/>
    <property type="molecule type" value="Genomic_DNA"/>
</dbReference>
<dbReference type="InterPro" id="IPR002401">
    <property type="entry name" value="Cyt_P450_E_grp-I"/>
</dbReference>
<dbReference type="GO" id="GO:0020037">
    <property type="term" value="F:heme binding"/>
    <property type="evidence" value="ECO:0007669"/>
    <property type="project" value="InterPro"/>
</dbReference>
<dbReference type="Proteomes" id="UP000886520">
    <property type="component" value="Chromosome 3"/>
</dbReference>
<keyword evidence="4" id="KW-0812">Transmembrane</keyword>
<evidence type="ECO:0000256" key="3">
    <source>
        <dbReference type="ARBA" id="ARBA00022617"/>
    </source>
</evidence>
<dbReference type="GO" id="GO:0016705">
    <property type="term" value="F:oxidoreductase activity, acting on paired donors, with incorporation or reduction of molecular oxygen"/>
    <property type="evidence" value="ECO:0007669"/>
    <property type="project" value="InterPro"/>
</dbReference>
<dbReference type="GO" id="GO:0016020">
    <property type="term" value="C:membrane"/>
    <property type="evidence" value="ECO:0007669"/>
    <property type="project" value="UniProtKB-SubCell"/>
</dbReference>
<gene>
    <name evidence="13" type="ORF">GOP47_0003448</name>
</gene>
<dbReference type="GO" id="GO:0005506">
    <property type="term" value="F:iron ion binding"/>
    <property type="evidence" value="ECO:0007669"/>
    <property type="project" value="InterPro"/>
</dbReference>
<evidence type="ECO:0000313" key="14">
    <source>
        <dbReference type="Proteomes" id="UP000886520"/>
    </source>
</evidence>
<evidence type="ECO:0000256" key="12">
    <source>
        <dbReference type="RuleBase" id="RU000461"/>
    </source>
</evidence>
<evidence type="ECO:0008006" key="15">
    <source>
        <dbReference type="Google" id="ProtNLM"/>
    </source>
</evidence>
<keyword evidence="8 11" id="KW-0408">Iron</keyword>
<protein>
    <recommendedName>
        <fullName evidence="15">Cytochrome P450</fullName>
    </recommendedName>
</protein>
<comment type="caution">
    <text evidence="13">The sequence shown here is derived from an EMBL/GenBank/DDBJ whole genome shotgun (WGS) entry which is preliminary data.</text>
</comment>
<dbReference type="GO" id="GO:0004497">
    <property type="term" value="F:monooxygenase activity"/>
    <property type="evidence" value="ECO:0007669"/>
    <property type="project" value="UniProtKB-KW"/>
</dbReference>
<dbReference type="InterPro" id="IPR036396">
    <property type="entry name" value="Cyt_P450_sf"/>
</dbReference>
<dbReference type="SUPFAM" id="SSF48264">
    <property type="entry name" value="Cytochrome P450"/>
    <property type="match status" value="1"/>
</dbReference>
<name>A0A9D4VCU9_ADICA</name>
<keyword evidence="10" id="KW-0472">Membrane</keyword>
<dbReference type="InterPro" id="IPR001128">
    <property type="entry name" value="Cyt_P450"/>
</dbReference>